<evidence type="ECO:0000313" key="4">
    <source>
        <dbReference type="EMBL" id="TQM25573.1"/>
    </source>
</evidence>
<organism evidence="4 5">
    <name type="scientific">Nocardia bhagyanarayanae</name>
    <dbReference type="NCBI Taxonomy" id="1215925"/>
    <lineage>
        <taxon>Bacteria</taxon>
        <taxon>Bacillati</taxon>
        <taxon>Actinomycetota</taxon>
        <taxon>Actinomycetes</taxon>
        <taxon>Mycobacteriales</taxon>
        <taxon>Nocardiaceae</taxon>
        <taxon>Nocardia</taxon>
    </lineage>
</organism>
<evidence type="ECO:0000256" key="2">
    <source>
        <dbReference type="ARBA" id="ARBA00023315"/>
    </source>
</evidence>
<evidence type="ECO:0000313" key="5">
    <source>
        <dbReference type="Proteomes" id="UP000316331"/>
    </source>
</evidence>
<dbReference type="SUPFAM" id="SSF55729">
    <property type="entry name" value="Acyl-CoA N-acyltransferases (Nat)"/>
    <property type="match status" value="1"/>
</dbReference>
<dbReference type="AlphaFoldDB" id="A0A543EVH0"/>
<sequence>MPSIRPATEADLPVLQDIERAAGKPFADIGMTAVADDEPPPLDTLRGFQRAGRAWVATDDADRPIAYLVLGIVDGNAHVDQVSIDPEYAGRRIGKHLIDRAVDWARTHDLPAITLTTFTEVVWNGPYYERLGFRYLTPAEETPGLRALRRAEADHGLDRWPRACMRAELAAWVCD</sequence>
<reference evidence="4 5" key="1">
    <citation type="submission" date="2019-06" db="EMBL/GenBank/DDBJ databases">
        <title>Sequencing the genomes of 1000 actinobacteria strains.</title>
        <authorList>
            <person name="Klenk H.-P."/>
        </authorList>
    </citation>
    <scope>NUCLEOTIDE SEQUENCE [LARGE SCALE GENOMIC DNA]</scope>
    <source>
        <strain evidence="4 5">DSM 103495</strain>
    </source>
</reference>
<keyword evidence="1 4" id="KW-0808">Transferase</keyword>
<dbReference type="PROSITE" id="PS51186">
    <property type="entry name" value="GNAT"/>
    <property type="match status" value="1"/>
</dbReference>
<dbReference type="GO" id="GO:0016747">
    <property type="term" value="F:acyltransferase activity, transferring groups other than amino-acyl groups"/>
    <property type="evidence" value="ECO:0007669"/>
    <property type="project" value="InterPro"/>
</dbReference>
<dbReference type="Proteomes" id="UP000316331">
    <property type="component" value="Unassembled WGS sequence"/>
</dbReference>
<feature type="domain" description="N-acetyltransferase" evidence="3">
    <location>
        <begin position="2"/>
        <end position="152"/>
    </location>
</feature>
<dbReference type="Pfam" id="PF00583">
    <property type="entry name" value="Acetyltransf_1"/>
    <property type="match status" value="1"/>
</dbReference>
<accession>A0A543EVH0</accession>
<evidence type="ECO:0000259" key="3">
    <source>
        <dbReference type="PROSITE" id="PS51186"/>
    </source>
</evidence>
<proteinExistence type="predicted"/>
<protein>
    <submittedName>
        <fullName evidence="4">Acetyltransferase (GNAT) family protein</fullName>
    </submittedName>
</protein>
<dbReference type="InterPro" id="IPR000182">
    <property type="entry name" value="GNAT_dom"/>
</dbReference>
<dbReference type="PANTHER" id="PTHR43800:SF1">
    <property type="entry name" value="PEPTIDYL-LYSINE N-ACETYLTRANSFERASE YJAB"/>
    <property type="match status" value="1"/>
</dbReference>
<dbReference type="PANTHER" id="PTHR43800">
    <property type="entry name" value="PEPTIDYL-LYSINE N-ACETYLTRANSFERASE YJAB"/>
    <property type="match status" value="1"/>
</dbReference>
<dbReference type="Gene3D" id="3.40.630.30">
    <property type="match status" value="1"/>
</dbReference>
<dbReference type="InterPro" id="IPR016181">
    <property type="entry name" value="Acyl_CoA_acyltransferase"/>
</dbReference>
<dbReference type="EMBL" id="VFPG01000002">
    <property type="protein sequence ID" value="TQM25573.1"/>
    <property type="molecule type" value="Genomic_DNA"/>
</dbReference>
<name>A0A543EVH0_9NOCA</name>
<dbReference type="OrthoDB" id="572496at2"/>
<keyword evidence="2" id="KW-0012">Acyltransferase</keyword>
<evidence type="ECO:0000256" key="1">
    <source>
        <dbReference type="ARBA" id="ARBA00022679"/>
    </source>
</evidence>
<dbReference type="CDD" id="cd04301">
    <property type="entry name" value="NAT_SF"/>
    <property type="match status" value="1"/>
</dbReference>
<gene>
    <name evidence="4" type="ORF">FB390_5730</name>
</gene>
<comment type="caution">
    <text evidence="4">The sequence shown here is derived from an EMBL/GenBank/DDBJ whole genome shotgun (WGS) entry which is preliminary data.</text>
</comment>
<keyword evidence="5" id="KW-1185">Reference proteome</keyword>
<dbReference type="RefSeq" id="WP_141812275.1">
    <property type="nucleotide sequence ID" value="NZ_VFPG01000002.1"/>
</dbReference>